<evidence type="ECO:0000313" key="2">
    <source>
        <dbReference type="Proteomes" id="UP000735302"/>
    </source>
</evidence>
<accession>A0AAV4AKY1</accession>
<protein>
    <submittedName>
        <fullName evidence="1">Uncharacterized protein</fullName>
    </submittedName>
</protein>
<dbReference type="EMBL" id="BLXT01003887">
    <property type="protein sequence ID" value="GFO07557.1"/>
    <property type="molecule type" value="Genomic_DNA"/>
</dbReference>
<comment type="caution">
    <text evidence="1">The sequence shown here is derived from an EMBL/GenBank/DDBJ whole genome shotgun (WGS) entry which is preliminary data.</text>
</comment>
<dbReference type="AlphaFoldDB" id="A0AAV4AKY1"/>
<organism evidence="1 2">
    <name type="scientific">Plakobranchus ocellatus</name>
    <dbReference type="NCBI Taxonomy" id="259542"/>
    <lineage>
        <taxon>Eukaryota</taxon>
        <taxon>Metazoa</taxon>
        <taxon>Spiralia</taxon>
        <taxon>Lophotrochozoa</taxon>
        <taxon>Mollusca</taxon>
        <taxon>Gastropoda</taxon>
        <taxon>Heterobranchia</taxon>
        <taxon>Euthyneura</taxon>
        <taxon>Panpulmonata</taxon>
        <taxon>Sacoglossa</taxon>
        <taxon>Placobranchoidea</taxon>
        <taxon>Plakobranchidae</taxon>
        <taxon>Plakobranchus</taxon>
    </lineage>
</organism>
<keyword evidence="2" id="KW-1185">Reference proteome</keyword>
<sequence length="110" mass="12722">MTYNQSLKYSNMVVGSLGYRIIESSDKEKRRTVDIALKDYFSRDYVWFGFCIQPIHNKVISGFQVLRQARSSVAGLEPATKGSLHISGRIHFPLCHRRPMKDDYKPSFFS</sequence>
<reference evidence="1 2" key="1">
    <citation type="journal article" date="2021" name="Elife">
        <title>Chloroplast acquisition without the gene transfer in kleptoplastic sea slugs, Plakobranchus ocellatus.</title>
        <authorList>
            <person name="Maeda T."/>
            <person name="Takahashi S."/>
            <person name="Yoshida T."/>
            <person name="Shimamura S."/>
            <person name="Takaki Y."/>
            <person name="Nagai Y."/>
            <person name="Toyoda A."/>
            <person name="Suzuki Y."/>
            <person name="Arimoto A."/>
            <person name="Ishii H."/>
            <person name="Satoh N."/>
            <person name="Nishiyama T."/>
            <person name="Hasebe M."/>
            <person name="Maruyama T."/>
            <person name="Minagawa J."/>
            <person name="Obokata J."/>
            <person name="Shigenobu S."/>
        </authorList>
    </citation>
    <scope>NUCLEOTIDE SEQUENCE [LARGE SCALE GENOMIC DNA]</scope>
</reference>
<name>A0AAV4AKY1_9GAST</name>
<dbReference type="Proteomes" id="UP000735302">
    <property type="component" value="Unassembled WGS sequence"/>
</dbReference>
<proteinExistence type="predicted"/>
<evidence type="ECO:0000313" key="1">
    <source>
        <dbReference type="EMBL" id="GFO07557.1"/>
    </source>
</evidence>
<gene>
    <name evidence="1" type="ORF">PoB_003406200</name>
</gene>